<dbReference type="Proteomes" id="UP000266841">
    <property type="component" value="Unassembled WGS sequence"/>
</dbReference>
<gene>
    <name evidence="3" type="ORF">THAOC_08357</name>
</gene>
<sequence length="153" mass="16716">MKFQLLCVAVIVLNKSFFGASSTIGRWENEHEVPMLRGTAIEDAEDAAAMFRYVPLAPVKPASTEDSGRHELSSNEVSSKAGFLLSNISSKSKNRRDLRANSRRALKSKAAPTPPPTVSSKAMPPTGSPTKSSKSNRSRRELSNELSRRLSNE</sequence>
<feature type="signal peptide" evidence="2">
    <location>
        <begin position="1"/>
        <end position="22"/>
    </location>
</feature>
<feature type="compositionally biased region" description="Basic and acidic residues" evidence="1">
    <location>
        <begin position="138"/>
        <end position="153"/>
    </location>
</feature>
<protein>
    <recommendedName>
        <fullName evidence="5">RxLR effector protein</fullName>
    </recommendedName>
</protein>
<comment type="caution">
    <text evidence="3">The sequence shown here is derived from an EMBL/GenBank/DDBJ whole genome shotgun (WGS) entry which is preliminary data.</text>
</comment>
<reference evidence="3 4" key="1">
    <citation type="journal article" date="2012" name="Genome Biol.">
        <title>Genome and low-iron response of an oceanic diatom adapted to chronic iron limitation.</title>
        <authorList>
            <person name="Lommer M."/>
            <person name="Specht M."/>
            <person name="Roy A.S."/>
            <person name="Kraemer L."/>
            <person name="Andreson R."/>
            <person name="Gutowska M.A."/>
            <person name="Wolf J."/>
            <person name="Bergner S.V."/>
            <person name="Schilhabel M.B."/>
            <person name="Klostermeier U.C."/>
            <person name="Beiko R.G."/>
            <person name="Rosenstiel P."/>
            <person name="Hippler M."/>
            <person name="Laroche J."/>
        </authorList>
    </citation>
    <scope>NUCLEOTIDE SEQUENCE [LARGE SCALE GENOMIC DNA]</scope>
    <source>
        <strain evidence="3 4">CCMP1005</strain>
    </source>
</reference>
<feature type="compositionally biased region" description="Low complexity" evidence="1">
    <location>
        <begin position="124"/>
        <end position="135"/>
    </location>
</feature>
<dbReference type="EMBL" id="AGNL01008745">
    <property type="protein sequence ID" value="EJK70294.1"/>
    <property type="molecule type" value="Genomic_DNA"/>
</dbReference>
<evidence type="ECO:0000313" key="4">
    <source>
        <dbReference type="Proteomes" id="UP000266841"/>
    </source>
</evidence>
<feature type="non-terminal residue" evidence="3">
    <location>
        <position position="153"/>
    </location>
</feature>
<name>K0SZ76_THAOC</name>
<dbReference type="AlphaFoldDB" id="K0SZ76"/>
<proteinExistence type="predicted"/>
<keyword evidence="2" id="KW-0732">Signal</keyword>
<organism evidence="3 4">
    <name type="scientific">Thalassiosira oceanica</name>
    <name type="common">Marine diatom</name>
    <dbReference type="NCBI Taxonomy" id="159749"/>
    <lineage>
        <taxon>Eukaryota</taxon>
        <taxon>Sar</taxon>
        <taxon>Stramenopiles</taxon>
        <taxon>Ochrophyta</taxon>
        <taxon>Bacillariophyta</taxon>
        <taxon>Coscinodiscophyceae</taxon>
        <taxon>Thalassiosirophycidae</taxon>
        <taxon>Thalassiosirales</taxon>
        <taxon>Thalassiosiraceae</taxon>
        <taxon>Thalassiosira</taxon>
    </lineage>
</organism>
<keyword evidence="4" id="KW-1185">Reference proteome</keyword>
<evidence type="ECO:0000313" key="3">
    <source>
        <dbReference type="EMBL" id="EJK70294.1"/>
    </source>
</evidence>
<accession>K0SZ76</accession>
<evidence type="ECO:0000256" key="2">
    <source>
        <dbReference type="SAM" id="SignalP"/>
    </source>
</evidence>
<evidence type="ECO:0000256" key="1">
    <source>
        <dbReference type="SAM" id="MobiDB-lite"/>
    </source>
</evidence>
<feature type="region of interest" description="Disordered" evidence="1">
    <location>
        <begin position="84"/>
        <end position="153"/>
    </location>
</feature>
<feature type="chain" id="PRO_5003840474" description="RxLR effector protein" evidence="2">
    <location>
        <begin position="23"/>
        <end position="153"/>
    </location>
</feature>
<evidence type="ECO:0008006" key="5">
    <source>
        <dbReference type="Google" id="ProtNLM"/>
    </source>
</evidence>